<dbReference type="PANTHER" id="PTHR13016:SF0">
    <property type="entry name" value="AMME SYNDROME CANDIDATE GENE 1 PROTEIN"/>
    <property type="match status" value="1"/>
</dbReference>
<dbReference type="Gene3D" id="3.30.700.20">
    <property type="entry name" value="Hypothetical protein ph0010, domain 1"/>
    <property type="match status" value="1"/>
</dbReference>
<protein>
    <submittedName>
        <fullName evidence="3">AMMECR1 family</fullName>
    </submittedName>
</protein>
<dbReference type="Pfam" id="PF01871">
    <property type="entry name" value="AMMECR1"/>
    <property type="match status" value="1"/>
</dbReference>
<dbReference type="SUPFAM" id="SSF143447">
    <property type="entry name" value="AMMECR1-like"/>
    <property type="match status" value="1"/>
</dbReference>
<gene>
    <name evidence="3" type="ORF">PHISCL_08091</name>
</gene>
<reference evidence="4" key="1">
    <citation type="submission" date="2017-02" db="EMBL/GenBank/DDBJ databases">
        <authorList>
            <person name="Tafer H."/>
            <person name="Lopandic K."/>
        </authorList>
    </citation>
    <scope>NUCLEOTIDE SEQUENCE [LARGE SCALE GENOMIC DNA]</scope>
    <source>
        <strain evidence="4">CBS 366.77</strain>
    </source>
</reference>
<dbReference type="PROSITE" id="PS51112">
    <property type="entry name" value="AMMECR1"/>
    <property type="match status" value="1"/>
</dbReference>
<dbReference type="OrthoDB" id="24630at2759"/>
<evidence type="ECO:0000256" key="1">
    <source>
        <dbReference type="SAM" id="MobiDB-lite"/>
    </source>
</evidence>
<name>A0A3A2ZAE3_9EURO</name>
<dbReference type="EMBL" id="MVGC01000391">
    <property type="protein sequence ID" value="RJE19580.1"/>
    <property type="molecule type" value="Genomic_DNA"/>
</dbReference>
<dbReference type="NCBIfam" id="TIGR00296">
    <property type="entry name" value="TIGR00296 family protein"/>
    <property type="match status" value="1"/>
</dbReference>
<dbReference type="InterPro" id="IPR036071">
    <property type="entry name" value="AMMECR1_dom_sf"/>
</dbReference>
<dbReference type="InterPro" id="IPR002733">
    <property type="entry name" value="AMMECR1_domain"/>
</dbReference>
<dbReference type="Proteomes" id="UP000266188">
    <property type="component" value="Unassembled WGS sequence"/>
</dbReference>
<feature type="compositionally biased region" description="Low complexity" evidence="1">
    <location>
        <begin position="103"/>
        <end position="124"/>
    </location>
</feature>
<sequence length="355" mass="39173">MASPAQCYYCFECLSASFEDSEPISLAALEDLWEQHEQVKKLSTIQDTDELVSLRENDNQSQQIVDNDINRNDDEDIDAVVKPDGSSATKKHHPHTLKLPNISRIKSQPSSDSSSASTTPSIQSNNSSHTALSNSTTVTPPIPHPPQPGRTKPKDRQYPLFVTWNTLSKNGHKSLRGCIGTFEAQELSAGLKSYALTSAFDDTRFNPIPASLLPSLSCSLTLLGSFEPCTDAMDWILGSHGIRISFIHRGRRFGATYLPDVPVEQGWTKEETVESLMRKAGWEGSTAAGSVARRLLRGGSSHNPSSSKPWDQVSDFRAVKYQGLKASATYAEWQEWRNWVEGLEGGREILLNPAK</sequence>
<comment type="caution">
    <text evidence="3">The sequence shown here is derived from an EMBL/GenBank/DDBJ whole genome shotgun (WGS) entry which is preliminary data.</text>
</comment>
<feature type="compositionally biased region" description="Polar residues" evidence="1">
    <location>
        <begin position="125"/>
        <end position="135"/>
    </location>
</feature>
<feature type="domain" description="AMMECR1" evidence="2">
    <location>
        <begin position="119"/>
        <end position="337"/>
    </location>
</feature>
<organism evidence="3 4">
    <name type="scientific">Aspergillus sclerotialis</name>
    <dbReference type="NCBI Taxonomy" id="2070753"/>
    <lineage>
        <taxon>Eukaryota</taxon>
        <taxon>Fungi</taxon>
        <taxon>Dikarya</taxon>
        <taxon>Ascomycota</taxon>
        <taxon>Pezizomycotina</taxon>
        <taxon>Eurotiomycetes</taxon>
        <taxon>Eurotiomycetidae</taxon>
        <taxon>Eurotiales</taxon>
        <taxon>Aspergillaceae</taxon>
        <taxon>Aspergillus</taxon>
        <taxon>Aspergillus subgen. Polypaecilum</taxon>
    </lineage>
</organism>
<dbReference type="STRING" id="2070753.A0A3A2ZAE3"/>
<dbReference type="InterPro" id="IPR027485">
    <property type="entry name" value="AMMECR1_N"/>
</dbReference>
<accession>A0A3A2ZAE3</accession>
<proteinExistence type="predicted"/>
<evidence type="ECO:0000259" key="2">
    <source>
        <dbReference type="PROSITE" id="PS51112"/>
    </source>
</evidence>
<feature type="region of interest" description="Disordered" evidence="1">
    <location>
        <begin position="67"/>
        <end position="155"/>
    </location>
</feature>
<keyword evidence="4" id="KW-1185">Reference proteome</keyword>
<dbReference type="AlphaFoldDB" id="A0A3A2ZAE3"/>
<dbReference type="InterPro" id="IPR023473">
    <property type="entry name" value="AMMECR1"/>
</dbReference>
<dbReference type="PANTHER" id="PTHR13016">
    <property type="entry name" value="AMMECR1 HOMOLOG"/>
    <property type="match status" value="1"/>
</dbReference>
<evidence type="ECO:0000313" key="3">
    <source>
        <dbReference type="EMBL" id="RJE19580.1"/>
    </source>
</evidence>
<evidence type="ECO:0000313" key="4">
    <source>
        <dbReference type="Proteomes" id="UP000266188"/>
    </source>
</evidence>